<sequence length="188" mass="20935">MFSTLIFAEEVNKMKLAYFLFLIKFVEVVCRKRLLAAPEPNFDVEVLVFSSVEKFTTKAFTVAIATEGKFNGTAEIKSLPRFGTLLDSICSAELNIRDTLLVNNNEISFCYNHTAGINTLDRFSYHAFNATGESLHNGTVLISIPNNNNNTTGLSVFWMTIAIGCAALTGLCLILFSKSWCENMFCKK</sequence>
<dbReference type="AlphaFoldDB" id="A0A7S3LJT6"/>
<dbReference type="EMBL" id="HBIN01005296">
    <property type="protein sequence ID" value="CAE0433489.1"/>
    <property type="molecule type" value="Transcribed_RNA"/>
</dbReference>
<evidence type="ECO:0000313" key="2">
    <source>
        <dbReference type="EMBL" id="CAE0433489.1"/>
    </source>
</evidence>
<keyword evidence="1" id="KW-1133">Transmembrane helix</keyword>
<organism evidence="2">
    <name type="scientific">Aplanochytrium stocchinoi</name>
    <dbReference type="NCBI Taxonomy" id="215587"/>
    <lineage>
        <taxon>Eukaryota</taxon>
        <taxon>Sar</taxon>
        <taxon>Stramenopiles</taxon>
        <taxon>Bigyra</taxon>
        <taxon>Labyrinthulomycetes</taxon>
        <taxon>Thraustochytrida</taxon>
        <taxon>Thraustochytriidae</taxon>
        <taxon>Aplanochytrium</taxon>
    </lineage>
</organism>
<protein>
    <submittedName>
        <fullName evidence="2">Uncharacterized protein</fullName>
    </submittedName>
</protein>
<proteinExistence type="predicted"/>
<keyword evidence="1" id="KW-0812">Transmembrane</keyword>
<evidence type="ECO:0000256" key="1">
    <source>
        <dbReference type="SAM" id="Phobius"/>
    </source>
</evidence>
<keyword evidence="1" id="KW-0472">Membrane</keyword>
<feature type="transmembrane region" description="Helical" evidence="1">
    <location>
        <begin position="156"/>
        <end position="176"/>
    </location>
</feature>
<accession>A0A7S3LJT6</accession>
<name>A0A7S3LJT6_9STRA</name>
<gene>
    <name evidence="2" type="ORF">ASTO00021_LOCUS3810</name>
</gene>
<reference evidence="2" key="1">
    <citation type="submission" date="2021-01" db="EMBL/GenBank/DDBJ databases">
        <authorList>
            <person name="Corre E."/>
            <person name="Pelletier E."/>
            <person name="Niang G."/>
            <person name="Scheremetjew M."/>
            <person name="Finn R."/>
            <person name="Kale V."/>
            <person name="Holt S."/>
            <person name="Cochrane G."/>
            <person name="Meng A."/>
            <person name="Brown T."/>
            <person name="Cohen L."/>
        </authorList>
    </citation>
    <scope>NUCLEOTIDE SEQUENCE</scope>
    <source>
        <strain evidence="2">GSBS06</strain>
    </source>
</reference>